<dbReference type="PROSITE" id="PS00392">
    <property type="entry name" value="DDC_GAD_HDC_YDC"/>
    <property type="match status" value="1"/>
</dbReference>
<name>A0A1M5CXV2_STRHI</name>
<evidence type="ECO:0000313" key="9">
    <source>
        <dbReference type="Proteomes" id="UP000184501"/>
    </source>
</evidence>
<dbReference type="InterPro" id="IPR015424">
    <property type="entry name" value="PyrdxlP-dep_Trfase"/>
</dbReference>
<evidence type="ECO:0000256" key="1">
    <source>
        <dbReference type="ARBA" id="ARBA00001933"/>
    </source>
</evidence>
<evidence type="ECO:0000313" key="8">
    <source>
        <dbReference type="EMBL" id="SHF59484.1"/>
    </source>
</evidence>
<keyword evidence="9" id="KW-1185">Reference proteome</keyword>
<dbReference type="SUPFAM" id="SSF53383">
    <property type="entry name" value="PLP-dependent transferases"/>
    <property type="match status" value="1"/>
</dbReference>
<keyword evidence="5 7" id="KW-0456">Lyase</keyword>
<evidence type="ECO:0000256" key="3">
    <source>
        <dbReference type="ARBA" id="ARBA00022793"/>
    </source>
</evidence>
<dbReference type="InterPro" id="IPR021115">
    <property type="entry name" value="Pyridoxal-P_BS"/>
</dbReference>
<dbReference type="InterPro" id="IPR051151">
    <property type="entry name" value="Group_II_Decarboxylase"/>
</dbReference>
<dbReference type="STRING" id="2017.SAMN05444320_104214"/>
<evidence type="ECO:0000256" key="2">
    <source>
        <dbReference type="ARBA" id="ARBA00009533"/>
    </source>
</evidence>
<dbReference type="Proteomes" id="UP000184501">
    <property type="component" value="Unassembled WGS sequence"/>
</dbReference>
<gene>
    <name evidence="8" type="ORF">SAMN05444320_104214</name>
</gene>
<sequence>MPTNPEDLRIPERADQVPESDDLDLLRDLAERVRRQELSMVGFPVNLGFDYRHLADFLALHLNNAGSPGEASDYTLDSKPFEQAVVRFFAELAGGDPDATFGYVTHGGTEANLFAAYVGRERHPEAVLYASAEAHYAIPRISRVLRMPYVTVENNAEGAMDPDALRRELRSRPHLPALVIATVGTTGRGALDDVAAIRQLADEEGVTAFVHSDAAFGGLLAAFAQPPFPWGFPAGADSVMVTGHKMVGLPFPAGVVLARGSDVEMIRQPGAAVGSADDTLSGGRNALSPLMLWYALRRLGREGLARRVRYCLEVTDYAVRRLAEINQHPNRAPGGNVVLFDLPSLEVMREWTLLNENGRAHLVVMPHVTREHVDQLCAALRP</sequence>
<dbReference type="GO" id="GO:0019752">
    <property type="term" value="P:carboxylic acid metabolic process"/>
    <property type="evidence" value="ECO:0007669"/>
    <property type="project" value="InterPro"/>
</dbReference>
<dbReference type="GO" id="GO:0030170">
    <property type="term" value="F:pyridoxal phosphate binding"/>
    <property type="evidence" value="ECO:0007669"/>
    <property type="project" value="InterPro"/>
</dbReference>
<dbReference type="RefSeq" id="WP_073483157.1">
    <property type="nucleotide sequence ID" value="NZ_FQVN01000004.1"/>
</dbReference>
<dbReference type="OrthoDB" id="3335676at2"/>
<dbReference type="PANTHER" id="PTHR46101">
    <property type="match status" value="1"/>
</dbReference>
<organism evidence="8 9">
    <name type="scientific">Streptoalloteichus hindustanus</name>
    <dbReference type="NCBI Taxonomy" id="2017"/>
    <lineage>
        <taxon>Bacteria</taxon>
        <taxon>Bacillati</taxon>
        <taxon>Actinomycetota</taxon>
        <taxon>Actinomycetes</taxon>
        <taxon>Pseudonocardiales</taxon>
        <taxon>Pseudonocardiaceae</taxon>
        <taxon>Streptoalloteichus</taxon>
    </lineage>
</organism>
<evidence type="ECO:0000256" key="7">
    <source>
        <dbReference type="RuleBase" id="RU000382"/>
    </source>
</evidence>
<evidence type="ECO:0000256" key="4">
    <source>
        <dbReference type="ARBA" id="ARBA00022898"/>
    </source>
</evidence>
<dbReference type="AlphaFoldDB" id="A0A1M5CXV2"/>
<dbReference type="Gene3D" id="3.90.1150.10">
    <property type="entry name" value="Aspartate Aminotransferase, domain 1"/>
    <property type="match status" value="1"/>
</dbReference>
<evidence type="ECO:0000256" key="5">
    <source>
        <dbReference type="ARBA" id="ARBA00023239"/>
    </source>
</evidence>
<dbReference type="NCBIfam" id="NF002748">
    <property type="entry name" value="PRK02769.1"/>
    <property type="match status" value="1"/>
</dbReference>
<dbReference type="EMBL" id="FQVN01000004">
    <property type="protein sequence ID" value="SHF59484.1"/>
    <property type="molecule type" value="Genomic_DNA"/>
</dbReference>
<dbReference type="GO" id="GO:0004058">
    <property type="term" value="F:aromatic-L-amino-acid decarboxylase activity"/>
    <property type="evidence" value="ECO:0007669"/>
    <property type="project" value="UniProtKB-ARBA"/>
</dbReference>
<evidence type="ECO:0000256" key="6">
    <source>
        <dbReference type="PIRSR" id="PIRSR602129-50"/>
    </source>
</evidence>
<feature type="modified residue" description="N6-(pyridoxal phosphate)lysine" evidence="6">
    <location>
        <position position="245"/>
    </location>
</feature>
<dbReference type="Pfam" id="PF00282">
    <property type="entry name" value="Pyridoxal_deC"/>
    <property type="match status" value="1"/>
</dbReference>
<keyword evidence="3" id="KW-0210">Decarboxylase</keyword>
<dbReference type="Gene3D" id="3.40.640.10">
    <property type="entry name" value="Type I PLP-dependent aspartate aminotransferase-like (Major domain)"/>
    <property type="match status" value="1"/>
</dbReference>
<dbReference type="InterPro" id="IPR015422">
    <property type="entry name" value="PyrdxlP-dep_Trfase_small"/>
</dbReference>
<dbReference type="InterPro" id="IPR015421">
    <property type="entry name" value="PyrdxlP-dep_Trfase_major"/>
</dbReference>
<dbReference type="PANTHER" id="PTHR46101:SF2">
    <property type="entry name" value="SERINE DECARBOXYLASE"/>
    <property type="match status" value="1"/>
</dbReference>
<proteinExistence type="inferred from homology"/>
<comment type="similarity">
    <text evidence="2 7">Belongs to the group II decarboxylase family.</text>
</comment>
<keyword evidence="4 6" id="KW-0663">Pyridoxal phosphate</keyword>
<comment type="cofactor">
    <cofactor evidence="1 6 7">
        <name>pyridoxal 5'-phosphate</name>
        <dbReference type="ChEBI" id="CHEBI:597326"/>
    </cofactor>
</comment>
<reference evidence="8 9" key="1">
    <citation type="submission" date="2016-11" db="EMBL/GenBank/DDBJ databases">
        <authorList>
            <person name="Jaros S."/>
            <person name="Januszkiewicz K."/>
            <person name="Wedrychowicz H."/>
        </authorList>
    </citation>
    <scope>NUCLEOTIDE SEQUENCE [LARGE SCALE GENOMIC DNA]</scope>
    <source>
        <strain evidence="8 9">DSM 44523</strain>
    </source>
</reference>
<accession>A0A1M5CXV2</accession>
<dbReference type="InterPro" id="IPR002129">
    <property type="entry name" value="PyrdxlP-dep_de-COase"/>
</dbReference>
<protein>
    <submittedName>
        <fullName evidence="8">L-histidine carboxy-lyase (Histamine-forming)</fullName>
    </submittedName>
</protein>